<keyword evidence="3" id="KW-1185">Reference proteome</keyword>
<reference evidence="2" key="1">
    <citation type="submission" date="2023-10" db="EMBL/GenBank/DDBJ databases">
        <title>Genome assembly of Pristionchus species.</title>
        <authorList>
            <person name="Yoshida K."/>
            <person name="Sommer R.J."/>
        </authorList>
    </citation>
    <scope>NUCLEOTIDE SEQUENCE</scope>
    <source>
        <strain evidence="2">RS0144</strain>
    </source>
</reference>
<proteinExistence type="predicted"/>
<evidence type="ECO:0000313" key="2">
    <source>
        <dbReference type="EMBL" id="GMT06248.1"/>
    </source>
</evidence>
<feature type="non-terminal residue" evidence="2">
    <location>
        <position position="73"/>
    </location>
</feature>
<keyword evidence="1" id="KW-1133">Transmembrane helix</keyword>
<dbReference type="EMBL" id="BTSX01000006">
    <property type="protein sequence ID" value="GMT06248.1"/>
    <property type="molecule type" value="Genomic_DNA"/>
</dbReference>
<keyword evidence="1" id="KW-0472">Membrane</keyword>
<protein>
    <recommendedName>
        <fullName evidence="4">G protein-coupled receptor</fullName>
    </recommendedName>
</protein>
<name>A0AAV5UIW7_9BILA</name>
<evidence type="ECO:0008006" key="4">
    <source>
        <dbReference type="Google" id="ProtNLM"/>
    </source>
</evidence>
<accession>A0AAV5UIW7</accession>
<evidence type="ECO:0000256" key="1">
    <source>
        <dbReference type="SAM" id="Phobius"/>
    </source>
</evidence>
<feature type="transmembrane region" description="Helical" evidence="1">
    <location>
        <begin position="37"/>
        <end position="58"/>
    </location>
</feature>
<organism evidence="2 3">
    <name type="scientific">Pristionchus entomophagus</name>
    <dbReference type="NCBI Taxonomy" id="358040"/>
    <lineage>
        <taxon>Eukaryota</taxon>
        <taxon>Metazoa</taxon>
        <taxon>Ecdysozoa</taxon>
        <taxon>Nematoda</taxon>
        <taxon>Chromadorea</taxon>
        <taxon>Rhabditida</taxon>
        <taxon>Rhabditina</taxon>
        <taxon>Diplogasteromorpha</taxon>
        <taxon>Diplogasteroidea</taxon>
        <taxon>Neodiplogasteridae</taxon>
        <taxon>Pristionchus</taxon>
    </lineage>
</organism>
<sequence>MEPLELLNCFFNTFSNQLTTFRFASPFYKYLIENGTAWVTALMWYSFSMLSLHTRFYIAITRLSAIRPNLFTK</sequence>
<dbReference type="AlphaFoldDB" id="A0AAV5UIW7"/>
<evidence type="ECO:0000313" key="3">
    <source>
        <dbReference type="Proteomes" id="UP001432027"/>
    </source>
</evidence>
<keyword evidence="1" id="KW-0812">Transmembrane</keyword>
<gene>
    <name evidence="2" type="ORF">PENTCL1PPCAC_28422</name>
</gene>
<comment type="caution">
    <text evidence="2">The sequence shown here is derived from an EMBL/GenBank/DDBJ whole genome shotgun (WGS) entry which is preliminary data.</text>
</comment>
<dbReference type="Proteomes" id="UP001432027">
    <property type="component" value="Unassembled WGS sequence"/>
</dbReference>